<dbReference type="AlphaFoldDB" id="A0A915JN35"/>
<organism evidence="2 3">
    <name type="scientific">Romanomermis culicivorax</name>
    <name type="common">Nematode worm</name>
    <dbReference type="NCBI Taxonomy" id="13658"/>
    <lineage>
        <taxon>Eukaryota</taxon>
        <taxon>Metazoa</taxon>
        <taxon>Ecdysozoa</taxon>
        <taxon>Nematoda</taxon>
        <taxon>Enoplea</taxon>
        <taxon>Dorylaimia</taxon>
        <taxon>Mermithida</taxon>
        <taxon>Mermithoidea</taxon>
        <taxon>Mermithidae</taxon>
        <taxon>Romanomermis</taxon>
    </lineage>
</organism>
<dbReference type="Proteomes" id="UP000887565">
    <property type="component" value="Unplaced"/>
</dbReference>
<sequence length="168" mass="19182">MFELINDWEGQVHQRIGSMTSVDASPSKETGLTILRNRDLREKTLKHSSGKEEFRENMTFGEGRGGTQRNGNGWVIIIPGIVIRNFTAHIFKPPSGTFYNLTSCSQRNTNCLERPNILKFITSDDRNTPFILKCSMQRFHESSSKTVTILFSRKERAVFEIIAKPTNK</sequence>
<dbReference type="WBParaSite" id="nRc.2.0.1.t27513-RA">
    <property type="protein sequence ID" value="nRc.2.0.1.t27513-RA"/>
    <property type="gene ID" value="nRc.2.0.1.g27513"/>
</dbReference>
<name>A0A915JN35_ROMCU</name>
<proteinExistence type="predicted"/>
<keyword evidence="2" id="KW-1185">Reference proteome</keyword>
<protein>
    <submittedName>
        <fullName evidence="3">Uncharacterized protein</fullName>
    </submittedName>
</protein>
<evidence type="ECO:0000313" key="3">
    <source>
        <dbReference type="WBParaSite" id="nRc.2.0.1.t27513-RA"/>
    </source>
</evidence>
<reference evidence="3" key="1">
    <citation type="submission" date="2022-11" db="UniProtKB">
        <authorList>
            <consortium name="WormBaseParasite"/>
        </authorList>
    </citation>
    <scope>IDENTIFICATION</scope>
</reference>
<evidence type="ECO:0000313" key="2">
    <source>
        <dbReference type="Proteomes" id="UP000887565"/>
    </source>
</evidence>
<evidence type="ECO:0000256" key="1">
    <source>
        <dbReference type="SAM" id="MobiDB-lite"/>
    </source>
</evidence>
<feature type="region of interest" description="Disordered" evidence="1">
    <location>
        <begin position="45"/>
        <end position="66"/>
    </location>
</feature>
<feature type="compositionally biased region" description="Basic and acidic residues" evidence="1">
    <location>
        <begin position="45"/>
        <end position="56"/>
    </location>
</feature>
<accession>A0A915JN35</accession>